<keyword evidence="1" id="KW-0472">Membrane</keyword>
<comment type="caution">
    <text evidence="3">The sequence shown here is derived from an EMBL/GenBank/DDBJ whole genome shotgun (WGS) entry which is preliminary data.</text>
</comment>
<gene>
    <name evidence="3" type="ORF">HMPREF0202_02354</name>
</gene>
<dbReference type="AlphaFoldDB" id="U7VA78"/>
<reference evidence="3 4" key="1">
    <citation type="submission" date="2013-08" db="EMBL/GenBank/DDBJ databases">
        <authorList>
            <person name="Weinstock G."/>
            <person name="Sodergren E."/>
            <person name="Wylie T."/>
            <person name="Fulton L."/>
            <person name="Fulton R."/>
            <person name="Fronick C."/>
            <person name="O'Laughlin M."/>
            <person name="Godfrey J."/>
            <person name="Miner T."/>
            <person name="Herter B."/>
            <person name="Appelbaum E."/>
            <person name="Cordes M."/>
            <person name="Lek S."/>
            <person name="Wollam A."/>
            <person name="Pepin K.H."/>
            <person name="Palsikar V.B."/>
            <person name="Mitreva M."/>
            <person name="Wilson R.K."/>
        </authorList>
    </citation>
    <scope>NUCLEOTIDE SEQUENCE [LARGE SCALE GENOMIC DNA]</scope>
    <source>
        <strain evidence="3 4">ATCC BAA-474</strain>
    </source>
</reference>
<dbReference type="eggNOG" id="ENOG5032WQV">
    <property type="taxonomic scope" value="Bacteria"/>
</dbReference>
<sequence length="123" mass="14425">MIKQIKLGENNFMKIKLKRYFNSSMLVNPDKAKSFCDKLKEILKKEEEVVLDFAGIQATTLVFLFVLFTNLWNEYGKDLKNKLTIKNGSQGLFKQMIYLKENYKELKSKFLGVHQNFEIAYIG</sequence>
<keyword evidence="1" id="KW-0812">Transmembrane</keyword>
<dbReference type="InterPro" id="IPR025474">
    <property type="entry name" value="DUF4325"/>
</dbReference>
<dbReference type="Proteomes" id="UP000017081">
    <property type="component" value="Unassembled WGS sequence"/>
</dbReference>
<accession>U7VA78</accession>
<dbReference type="STRING" id="1319815.HMPREF0202_02354"/>
<feature type="transmembrane region" description="Helical" evidence="1">
    <location>
        <begin position="53"/>
        <end position="72"/>
    </location>
</feature>
<name>U7VA78_9FUSO</name>
<organism evidence="3 4">
    <name type="scientific">Cetobacterium somerae ATCC BAA-474</name>
    <dbReference type="NCBI Taxonomy" id="1319815"/>
    <lineage>
        <taxon>Bacteria</taxon>
        <taxon>Fusobacteriati</taxon>
        <taxon>Fusobacteriota</taxon>
        <taxon>Fusobacteriia</taxon>
        <taxon>Fusobacteriales</taxon>
        <taxon>Fusobacteriaceae</taxon>
        <taxon>Cetobacterium</taxon>
    </lineage>
</organism>
<protein>
    <recommendedName>
        <fullName evidence="2">DUF4325 domain-containing protein</fullName>
    </recommendedName>
</protein>
<dbReference type="HOGENOM" id="CLU_2180008_0_0_0"/>
<keyword evidence="4" id="KW-1185">Reference proteome</keyword>
<evidence type="ECO:0000313" key="4">
    <source>
        <dbReference type="Proteomes" id="UP000017081"/>
    </source>
</evidence>
<proteinExistence type="predicted"/>
<evidence type="ECO:0000313" key="3">
    <source>
        <dbReference type="EMBL" id="ERT67668.1"/>
    </source>
</evidence>
<feature type="domain" description="DUF4325" evidence="2">
    <location>
        <begin position="32"/>
        <end position="89"/>
    </location>
</feature>
<evidence type="ECO:0000259" key="2">
    <source>
        <dbReference type="Pfam" id="PF14213"/>
    </source>
</evidence>
<keyword evidence="1" id="KW-1133">Transmembrane helix</keyword>
<dbReference type="Pfam" id="PF14213">
    <property type="entry name" value="DUF4325"/>
    <property type="match status" value="1"/>
</dbReference>
<dbReference type="EMBL" id="AXZF01000111">
    <property type="protein sequence ID" value="ERT67668.1"/>
    <property type="molecule type" value="Genomic_DNA"/>
</dbReference>
<evidence type="ECO:0000256" key="1">
    <source>
        <dbReference type="SAM" id="Phobius"/>
    </source>
</evidence>